<organism evidence="9 11">
    <name type="scientific">Saliniramus fredricksonii</name>
    <dbReference type="NCBI Taxonomy" id="1653334"/>
    <lineage>
        <taxon>Bacteria</taxon>
        <taxon>Pseudomonadati</taxon>
        <taxon>Pseudomonadota</taxon>
        <taxon>Alphaproteobacteria</taxon>
        <taxon>Hyphomicrobiales</taxon>
        <taxon>Salinarimonadaceae</taxon>
        <taxon>Saliniramus</taxon>
    </lineage>
</organism>
<dbReference type="Pfam" id="PF00528">
    <property type="entry name" value="BPD_transp_1"/>
    <property type="match status" value="1"/>
</dbReference>
<dbReference type="InterPro" id="IPR035906">
    <property type="entry name" value="MetI-like_sf"/>
</dbReference>
<feature type="domain" description="ABC transmembrane type-1" evidence="8">
    <location>
        <begin position="75"/>
        <end position="265"/>
    </location>
</feature>
<dbReference type="RefSeq" id="WP_074445832.1">
    <property type="nucleotide sequence ID" value="NZ_FMBM01000002.1"/>
</dbReference>
<feature type="transmembrane region" description="Helical" evidence="7">
    <location>
        <begin position="247"/>
        <end position="265"/>
    </location>
</feature>
<evidence type="ECO:0000259" key="8">
    <source>
        <dbReference type="PROSITE" id="PS50928"/>
    </source>
</evidence>
<evidence type="ECO:0000256" key="5">
    <source>
        <dbReference type="ARBA" id="ARBA00022989"/>
    </source>
</evidence>
<feature type="transmembrane region" description="Helical" evidence="7">
    <location>
        <begin position="74"/>
        <end position="98"/>
    </location>
</feature>
<feature type="transmembrane region" description="Helical" evidence="7">
    <location>
        <begin position="12"/>
        <end position="35"/>
    </location>
</feature>
<dbReference type="PANTHER" id="PTHR43744:SF12">
    <property type="entry name" value="ABC TRANSPORTER PERMEASE PROTEIN MG189-RELATED"/>
    <property type="match status" value="1"/>
</dbReference>
<evidence type="ECO:0000256" key="3">
    <source>
        <dbReference type="ARBA" id="ARBA00022475"/>
    </source>
</evidence>
<evidence type="ECO:0000313" key="11">
    <source>
        <dbReference type="Proteomes" id="UP000050497"/>
    </source>
</evidence>
<dbReference type="Gene3D" id="1.10.3720.10">
    <property type="entry name" value="MetI-like"/>
    <property type="match status" value="1"/>
</dbReference>
<evidence type="ECO:0000256" key="1">
    <source>
        <dbReference type="ARBA" id="ARBA00004651"/>
    </source>
</evidence>
<dbReference type="SUPFAM" id="SSF161098">
    <property type="entry name" value="MetI-like"/>
    <property type="match status" value="1"/>
</dbReference>
<gene>
    <name evidence="10" type="ORF">GA0071312_3297</name>
    <name evidence="9" type="ORF">HLUCCO17_04595</name>
</gene>
<feature type="transmembrane region" description="Helical" evidence="7">
    <location>
        <begin position="185"/>
        <end position="207"/>
    </location>
</feature>
<dbReference type="STRING" id="1653334.GA0071312_3297"/>
<dbReference type="InterPro" id="IPR000515">
    <property type="entry name" value="MetI-like"/>
</dbReference>
<name>A0A0P8A9J8_9HYPH</name>
<dbReference type="EMBL" id="FMBM01000002">
    <property type="protein sequence ID" value="SCC82316.1"/>
    <property type="molecule type" value="Genomic_DNA"/>
</dbReference>
<reference evidence="9 11" key="1">
    <citation type="submission" date="2015-09" db="EMBL/GenBank/DDBJ databases">
        <title>Identification and resolution of microdiversity through metagenomic sequencing of parallel consortia.</title>
        <authorList>
            <person name="Nelson W.C."/>
            <person name="Romine M.F."/>
            <person name="Lindemann S.R."/>
        </authorList>
    </citation>
    <scope>NUCLEOTIDE SEQUENCE [LARGE SCALE GENOMIC DNA]</scope>
    <source>
        <strain evidence="9">HL-109</strain>
    </source>
</reference>
<dbReference type="GO" id="GO:0005886">
    <property type="term" value="C:plasma membrane"/>
    <property type="evidence" value="ECO:0007669"/>
    <property type="project" value="UniProtKB-SubCell"/>
</dbReference>
<dbReference type="Proteomes" id="UP000182800">
    <property type="component" value="Unassembled WGS sequence"/>
</dbReference>
<keyword evidence="5 7" id="KW-1133">Transmembrane helix</keyword>
<dbReference type="PROSITE" id="PS50928">
    <property type="entry name" value="ABC_TM1"/>
    <property type="match status" value="1"/>
</dbReference>
<keyword evidence="2 7" id="KW-0813">Transport</keyword>
<evidence type="ECO:0000256" key="4">
    <source>
        <dbReference type="ARBA" id="ARBA00022692"/>
    </source>
</evidence>
<comment type="caution">
    <text evidence="9">The sequence shown here is derived from an EMBL/GenBank/DDBJ whole genome shotgun (WGS) entry which is preliminary data.</text>
</comment>
<sequence>MSARQLRMIALEALRVLLLGAGAVVMLAPFVWMVATSLKSPSEIFAAGFSLWPEDFNALANYTRAFTEVPMLRFLLNGVIVCTGILFFQIVTAVPCAYALAKLGFRGGTIVFGMVLVGLMIPSHVPAIPLYLTFANLGLLNTYWALIIPSAVSVFAIFLFRQFFRSVPDDLINAARVDGLSEFSIVWRIVVPTAWPAITAFSIFSVVANWNDLFWPLIVLTDTALATPPLGILFFRDQEAGSDYGALMAGTTIITAPLVIVFLLAQRRFIEGITLSGVKG</sequence>
<comment type="subcellular location">
    <subcellularLocation>
        <location evidence="1 7">Cell membrane</location>
        <topology evidence="1 7">Multi-pass membrane protein</topology>
    </subcellularLocation>
</comment>
<dbReference type="Proteomes" id="UP000050497">
    <property type="component" value="Unassembled WGS sequence"/>
</dbReference>
<feature type="transmembrane region" description="Helical" evidence="7">
    <location>
        <begin position="213"/>
        <end position="235"/>
    </location>
</feature>
<keyword evidence="3" id="KW-1003">Cell membrane</keyword>
<keyword evidence="6 7" id="KW-0472">Membrane</keyword>
<evidence type="ECO:0000313" key="12">
    <source>
        <dbReference type="Proteomes" id="UP000182800"/>
    </source>
</evidence>
<evidence type="ECO:0000256" key="7">
    <source>
        <dbReference type="RuleBase" id="RU363032"/>
    </source>
</evidence>
<dbReference type="EMBL" id="LJSX01000005">
    <property type="protein sequence ID" value="KPQ11758.1"/>
    <property type="molecule type" value="Genomic_DNA"/>
</dbReference>
<protein>
    <submittedName>
        <fullName evidence="9">ABC-type multiple sugar uptake system permease component</fullName>
    </submittedName>
    <submittedName>
        <fullName evidence="10">Carbohydrate ABC transporter membrane protein 2, CUT1 family</fullName>
    </submittedName>
</protein>
<evidence type="ECO:0000256" key="2">
    <source>
        <dbReference type="ARBA" id="ARBA00022448"/>
    </source>
</evidence>
<feature type="transmembrane region" description="Helical" evidence="7">
    <location>
        <begin position="143"/>
        <end position="164"/>
    </location>
</feature>
<dbReference type="PATRIC" id="fig|1653334.4.peg.1614"/>
<dbReference type="GO" id="GO:0055085">
    <property type="term" value="P:transmembrane transport"/>
    <property type="evidence" value="ECO:0007669"/>
    <property type="project" value="InterPro"/>
</dbReference>
<proteinExistence type="inferred from homology"/>
<feature type="transmembrane region" description="Helical" evidence="7">
    <location>
        <begin position="110"/>
        <end position="131"/>
    </location>
</feature>
<evidence type="ECO:0000313" key="9">
    <source>
        <dbReference type="EMBL" id="KPQ11758.1"/>
    </source>
</evidence>
<evidence type="ECO:0000313" key="10">
    <source>
        <dbReference type="EMBL" id="SCC82316.1"/>
    </source>
</evidence>
<accession>A0A0P8A9J8</accession>
<dbReference type="PANTHER" id="PTHR43744">
    <property type="entry name" value="ABC TRANSPORTER PERMEASE PROTEIN MG189-RELATED-RELATED"/>
    <property type="match status" value="1"/>
</dbReference>
<reference evidence="10 12" key="2">
    <citation type="submission" date="2016-08" db="EMBL/GenBank/DDBJ databases">
        <authorList>
            <person name="Varghese N."/>
            <person name="Submissions Spin"/>
        </authorList>
    </citation>
    <scope>NUCLEOTIDE SEQUENCE [LARGE SCALE GENOMIC DNA]</scope>
    <source>
        <strain evidence="10 12">HL-109</strain>
    </source>
</reference>
<keyword evidence="12" id="KW-1185">Reference proteome</keyword>
<comment type="similarity">
    <text evidence="7">Belongs to the binding-protein-dependent transport system permease family.</text>
</comment>
<keyword evidence="4 7" id="KW-0812">Transmembrane</keyword>
<evidence type="ECO:0000256" key="6">
    <source>
        <dbReference type="ARBA" id="ARBA00023136"/>
    </source>
</evidence>
<dbReference type="AlphaFoldDB" id="A0A0P8A9J8"/>
<dbReference type="CDD" id="cd06261">
    <property type="entry name" value="TM_PBP2"/>
    <property type="match status" value="1"/>
</dbReference>